<dbReference type="EMBL" id="ANOH01000158">
    <property type="protein sequence ID" value="EMI56266.1"/>
    <property type="molecule type" value="Genomic_DNA"/>
</dbReference>
<proteinExistence type="predicted"/>
<organism evidence="1 2">
    <name type="scientific">Rhodopirellula sallentina SM41</name>
    <dbReference type="NCBI Taxonomy" id="1263870"/>
    <lineage>
        <taxon>Bacteria</taxon>
        <taxon>Pseudomonadati</taxon>
        <taxon>Planctomycetota</taxon>
        <taxon>Planctomycetia</taxon>
        <taxon>Pirellulales</taxon>
        <taxon>Pirellulaceae</taxon>
        <taxon>Rhodopirellula</taxon>
    </lineage>
</organism>
<dbReference type="Proteomes" id="UP000011885">
    <property type="component" value="Unassembled WGS sequence"/>
</dbReference>
<dbReference type="PATRIC" id="fig|1263870.3.peg.2432"/>
<evidence type="ECO:0000313" key="1">
    <source>
        <dbReference type="EMBL" id="EMI56266.1"/>
    </source>
</evidence>
<accession>M5UEJ4</accession>
<gene>
    <name evidence="1" type="ORF">RSSM_02285</name>
</gene>
<dbReference type="AlphaFoldDB" id="M5UEJ4"/>
<dbReference type="OrthoDB" id="4775342at2"/>
<evidence type="ECO:0000313" key="2">
    <source>
        <dbReference type="Proteomes" id="UP000011885"/>
    </source>
</evidence>
<reference evidence="1 2" key="1">
    <citation type="journal article" date="2013" name="Mar. Genomics">
        <title>Expression of sulfatases in Rhodopirellula baltica and the diversity of sulfatases in the genus Rhodopirellula.</title>
        <authorList>
            <person name="Wegner C.E."/>
            <person name="Richter-Heitmann T."/>
            <person name="Klindworth A."/>
            <person name="Klockow C."/>
            <person name="Richter M."/>
            <person name="Achstetter T."/>
            <person name="Glockner F.O."/>
            <person name="Harder J."/>
        </authorList>
    </citation>
    <scope>NUCLEOTIDE SEQUENCE [LARGE SCALE GENOMIC DNA]</scope>
    <source>
        <strain evidence="1 2">SM41</strain>
    </source>
</reference>
<sequence>MSEPYIFDDTDREVVKIAMHLLGKIWQSELVSDKDKEVVAAMGSLLNDSPDVVHEYFDASLTLTGPRRQFGDHEIYHYWTVEFQGGEIHIGAGGHFYRPTTGGDSFRSFSWDAVPGAVTDCHDYSDNLRIVDDAQPFGSEVMAIDLSEAGYQLRLEFEAEQLGDDEEDDFEECDSSASDGGSDSAQFAVCLWAFMDADTAMIYALAGRAYSLSGTDEEILSVLRKLSRHDFRSVGRVKVPSRFSVVGPDGCQSKGFVSPSVLKDPNAFLFNEVLDKLHGALPPMPDYTNGKPISQSLGDNPLMCQTLVYEDAAGNCHAIVDADDVAWLQRRTQGEVL</sequence>
<dbReference type="RefSeq" id="WP_008677703.1">
    <property type="nucleotide sequence ID" value="NZ_ANOH01000158.1"/>
</dbReference>
<protein>
    <submittedName>
        <fullName evidence="1">Uncharacterized protein</fullName>
    </submittedName>
</protein>
<keyword evidence="2" id="KW-1185">Reference proteome</keyword>
<comment type="caution">
    <text evidence="1">The sequence shown here is derived from an EMBL/GenBank/DDBJ whole genome shotgun (WGS) entry which is preliminary data.</text>
</comment>
<name>M5UEJ4_9BACT</name>